<dbReference type="GO" id="GO:0005576">
    <property type="term" value="C:extracellular region"/>
    <property type="evidence" value="ECO:0007669"/>
    <property type="project" value="UniProtKB-SubCell"/>
</dbReference>
<reference evidence="3 4" key="1">
    <citation type="journal article" date="2018" name="Nat. Ecol. Evol.">
        <title>Pezizomycetes genomes reveal the molecular basis of ectomycorrhizal truffle lifestyle.</title>
        <authorList>
            <person name="Murat C."/>
            <person name="Payen T."/>
            <person name="Noel B."/>
            <person name="Kuo A."/>
            <person name="Morin E."/>
            <person name="Chen J."/>
            <person name="Kohler A."/>
            <person name="Krizsan K."/>
            <person name="Balestrini R."/>
            <person name="Da Silva C."/>
            <person name="Montanini B."/>
            <person name="Hainaut M."/>
            <person name="Levati E."/>
            <person name="Barry K.W."/>
            <person name="Belfiori B."/>
            <person name="Cichocki N."/>
            <person name="Clum A."/>
            <person name="Dockter R.B."/>
            <person name="Fauchery L."/>
            <person name="Guy J."/>
            <person name="Iotti M."/>
            <person name="Le Tacon F."/>
            <person name="Lindquist E.A."/>
            <person name="Lipzen A."/>
            <person name="Malagnac F."/>
            <person name="Mello A."/>
            <person name="Molinier V."/>
            <person name="Miyauchi S."/>
            <person name="Poulain J."/>
            <person name="Riccioni C."/>
            <person name="Rubini A."/>
            <person name="Sitrit Y."/>
            <person name="Splivallo R."/>
            <person name="Traeger S."/>
            <person name="Wang M."/>
            <person name="Zifcakova L."/>
            <person name="Wipf D."/>
            <person name="Zambonelli A."/>
            <person name="Paolocci F."/>
            <person name="Nowrousian M."/>
            <person name="Ottonello S."/>
            <person name="Baldrian P."/>
            <person name="Spatafora J.W."/>
            <person name="Henrissat B."/>
            <person name="Nagy L.G."/>
            <person name="Aury J.M."/>
            <person name="Wincker P."/>
            <person name="Grigoriev I.V."/>
            <person name="Bonfante P."/>
            <person name="Martin F.M."/>
        </authorList>
    </citation>
    <scope>NUCLEOTIDE SEQUENCE [LARGE SCALE GENOMIC DNA]</scope>
    <source>
        <strain evidence="3 4">120613-1</strain>
    </source>
</reference>
<dbReference type="GO" id="GO:0008810">
    <property type="term" value="F:cellulase activity"/>
    <property type="evidence" value="ECO:0007669"/>
    <property type="project" value="UniProtKB-UniRule"/>
</dbReference>
<evidence type="ECO:0000256" key="1">
    <source>
        <dbReference type="RuleBase" id="RU368122"/>
    </source>
</evidence>
<proteinExistence type="predicted"/>
<dbReference type="GO" id="GO:0030248">
    <property type="term" value="F:cellulose binding"/>
    <property type="evidence" value="ECO:0007669"/>
    <property type="project" value="UniProtKB-UniRule"/>
</dbReference>
<keyword evidence="1" id="KW-0119">Carbohydrate metabolism</keyword>
<evidence type="ECO:0000313" key="3">
    <source>
        <dbReference type="EMBL" id="RPA94789.1"/>
    </source>
</evidence>
<name>A0A3N4J925_9PEZI</name>
<comment type="function">
    <text evidence="1">Lytic polysaccharide monooxygenase (LMPO) that depolymerizes crystalline and amorphous polysaccharides via the oxidation of scissile alpha- or beta-(1-4)-glycosidic bonds, yielding C1 and/or C4 oxidation products. Catalysis by LPMOs requires the reduction of the active-site copper from Cu(II) to Cu(I) by a reducing agent and H(2)O(2) or O(2) as a cosubstrate.</text>
</comment>
<feature type="domain" description="Auxiliary Activity family 9 catalytic" evidence="2">
    <location>
        <begin position="4"/>
        <end position="49"/>
    </location>
</feature>
<dbReference type="GO" id="GO:0030245">
    <property type="term" value="P:cellulose catabolic process"/>
    <property type="evidence" value="ECO:0007669"/>
    <property type="project" value="UniProtKB-UniRule"/>
</dbReference>
<dbReference type="STRING" id="1336337.A0A3N4J925"/>
<keyword evidence="1" id="KW-1015">Disulfide bond</keyword>
<dbReference type="EC" id="1.14.99.56" evidence="1"/>
<comment type="subcellular location">
    <subcellularLocation>
        <location evidence="1">Secreted</location>
    </subcellularLocation>
</comment>
<comment type="catalytic activity">
    <reaction evidence="1">
        <text>[(1-&gt;4)-beta-D-glucosyl]n+m + reduced acceptor + O2 = 4-dehydro-beta-D-glucosyl-[(1-&gt;4)-beta-D-glucosyl]n-1 + [(1-&gt;4)-beta-D-glucosyl]m + acceptor + H2O.</text>
        <dbReference type="EC" id="1.14.99.56"/>
    </reaction>
</comment>
<keyword evidence="1" id="KW-0136">Cellulose degradation</keyword>
<accession>A0A3N4J925</accession>
<dbReference type="EMBL" id="ML120433">
    <property type="protein sequence ID" value="RPA94789.1"/>
    <property type="molecule type" value="Genomic_DNA"/>
</dbReference>
<evidence type="ECO:0000259" key="2">
    <source>
        <dbReference type="Pfam" id="PF03443"/>
    </source>
</evidence>
<dbReference type="InterPro" id="IPR005103">
    <property type="entry name" value="AA9_LPMO"/>
</dbReference>
<evidence type="ECO:0000313" key="4">
    <source>
        <dbReference type="Proteomes" id="UP000276215"/>
    </source>
</evidence>
<protein>
    <recommendedName>
        <fullName evidence="1">AA9 family lytic polysaccharide monooxygenase</fullName>
        <ecNumber evidence="1">1.14.99.56</ecNumber>
    </recommendedName>
    <alternativeName>
        <fullName evidence="1">Endo-beta-1,4-glucanase</fullName>
    </alternativeName>
    <alternativeName>
        <fullName evidence="1">Glycosyl hydrolase 61 family protein</fullName>
    </alternativeName>
</protein>
<dbReference type="OrthoDB" id="5371657at2759"/>
<dbReference type="Proteomes" id="UP000276215">
    <property type="component" value="Unassembled WGS sequence"/>
</dbReference>
<dbReference type="AlphaFoldDB" id="A0A3N4J925"/>
<gene>
    <name evidence="3" type="ORF">L873DRAFT_1813823</name>
</gene>
<dbReference type="Pfam" id="PF03443">
    <property type="entry name" value="AA9"/>
    <property type="match status" value="1"/>
</dbReference>
<comment type="domain">
    <text evidence="1">Has a modular structure: an endo-beta-1,4-glucanase catalytic module at the N-terminus, a linker rich in serines and threonines, and a C-terminal carbohydrate-binding module (CBM).</text>
</comment>
<keyword evidence="1" id="KW-0964">Secreted</keyword>
<organism evidence="3 4">
    <name type="scientific">Choiromyces venosus 120613-1</name>
    <dbReference type="NCBI Taxonomy" id="1336337"/>
    <lineage>
        <taxon>Eukaryota</taxon>
        <taxon>Fungi</taxon>
        <taxon>Dikarya</taxon>
        <taxon>Ascomycota</taxon>
        <taxon>Pezizomycotina</taxon>
        <taxon>Pezizomycetes</taxon>
        <taxon>Pezizales</taxon>
        <taxon>Tuberaceae</taxon>
        <taxon>Choiromyces</taxon>
    </lineage>
</organism>
<sequence>MGSKFQWDQWGSSYSGPVMTCMAKCPGSCSNFKGDSGNIWVKIDQYRPDQTPQ</sequence>
<dbReference type="Gene3D" id="2.70.50.70">
    <property type="match status" value="1"/>
</dbReference>
<keyword evidence="4" id="KW-1185">Reference proteome</keyword>
<keyword evidence="1" id="KW-0624">Polysaccharide degradation</keyword>